<evidence type="ECO:0000313" key="1">
    <source>
        <dbReference type="EMBL" id="KAL0439332.1"/>
    </source>
</evidence>
<sequence length="52" mass="5541">MGPAPTPPSKHVFRYFHEGAVTSLTMSHPADSCGCPARARVHSSPFTINSTT</sequence>
<gene>
    <name evidence="1" type="ORF">Slati_2416200</name>
</gene>
<protein>
    <submittedName>
        <fullName evidence="1">Uncharacterized protein</fullName>
    </submittedName>
</protein>
<proteinExistence type="predicted"/>
<comment type="caution">
    <text evidence="1">The sequence shown here is derived from an EMBL/GenBank/DDBJ whole genome shotgun (WGS) entry which is preliminary data.</text>
</comment>
<name>A0AAW2WBV9_9LAMI</name>
<accession>A0AAW2WBV9</accession>
<dbReference type="EMBL" id="JACGWN010000008">
    <property type="protein sequence ID" value="KAL0439332.1"/>
    <property type="molecule type" value="Genomic_DNA"/>
</dbReference>
<dbReference type="AlphaFoldDB" id="A0AAW2WBV9"/>
<reference evidence="1" key="1">
    <citation type="submission" date="2020-06" db="EMBL/GenBank/DDBJ databases">
        <authorList>
            <person name="Li T."/>
            <person name="Hu X."/>
            <person name="Zhang T."/>
            <person name="Song X."/>
            <person name="Zhang H."/>
            <person name="Dai N."/>
            <person name="Sheng W."/>
            <person name="Hou X."/>
            <person name="Wei L."/>
        </authorList>
    </citation>
    <scope>NUCLEOTIDE SEQUENCE</scope>
    <source>
        <strain evidence="1">KEN1</strain>
        <tissue evidence="1">Leaf</tissue>
    </source>
</reference>
<reference evidence="1" key="2">
    <citation type="journal article" date="2024" name="Plant">
        <title>Genomic evolution and insights into agronomic trait innovations of Sesamum species.</title>
        <authorList>
            <person name="Miao H."/>
            <person name="Wang L."/>
            <person name="Qu L."/>
            <person name="Liu H."/>
            <person name="Sun Y."/>
            <person name="Le M."/>
            <person name="Wang Q."/>
            <person name="Wei S."/>
            <person name="Zheng Y."/>
            <person name="Lin W."/>
            <person name="Duan Y."/>
            <person name="Cao H."/>
            <person name="Xiong S."/>
            <person name="Wang X."/>
            <person name="Wei L."/>
            <person name="Li C."/>
            <person name="Ma Q."/>
            <person name="Ju M."/>
            <person name="Zhao R."/>
            <person name="Li G."/>
            <person name="Mu C."/>
            <person name="Tian Q."/>
            <person name="Mei H."/>
            <person name="Zhang T."/>
            <person name="Gao T."/>
            <person name="Zhang H."/>
        </authorList>
    </citation>
    <scope>NUCLEOTIDE SEQUENCE</scope>
    <source>
        <strain evidence="1">KEN1</strain>
    </source>
</reference>
<organism evidence="1">
    <name type="scientific">Sesamum latifolium</name>
    <dbReference type="NCBI Taxonomy" id="2727402"/>
    <lineage>
        <taxon>Eukaryota</taxon>
        <taxon>Viridiplantae</taxon>
        <taxon>Streptophyta</taxon>
        <taxon>Embryophyta</taxon>
        <taxon>Tracheophyta</taxon>
        <taxon>Spermatophyta</taxon>
        <taxon>Magnoliopsida</taxon>
        <taxon>eudicotyledons</taxon>
        <taxon>Gunneridae</taxon>
        <taxon>Pentapetalae</taxon>
        <taxon>asterids</taxon>
        <taxon>lamiids</taxon>
        <taxon>Lamiales</taxon>
        <taxon>Pedaliaceae</taxon>
        <taxon>Sesamum</taxon>
    </lineage>
</organism>